<dbReference type="GO" id="GO:0016301">
    <property type="term" value="F:kinase activity"/>
    <property type="evidence" value="ECO:0007669"/>
    <property type="project" value="UniProtKB-KW"/>
</dbReference>
<dbReference type="KEGG" id="aol:S58_16610"/>
<dbReference type="RefSeq" id="WP_015664798.1">
    <property type="nucleotide sequence ID" value="NC_020453.1"/>
</dbReference>
<proteinExistence type="predicted"/>
<accession>M4Z3M9</accession>
<evidence type="ECO:0000313" key="2">
    <source>
        <dbReference type="Proteomes" id="UP000011841"/>
    </source>
</evidence>
<dbReference type="GeneID" id="301815594"/>
<name>M4Z3M9_9BRAD</name>
<protein>
    <submittedName>
        <fullName evidence="1">Putative deoxynucleotide monophosphate kinase</fullName>
    </submittedName>
</protein>
<dbReference type="Gene3D" id="3.40.50.300">
    <property type="entry name" value="P-loop containing nucleotide triphosphate hydrolases"/>
    <property type="match status" value="2"/>
</dbReference>
<dbReference type="eggNOG" id="COG0237">
    <property type="taxonomic scope" value="Bacteria"/>
</dbReference>
<keyword evidence="2" id="KW-1185">Reference proteome</keyword>
<reference evidence="1 2" key="1">
    <citation type="journal article" date="2013" name="Appl. Environ. Microbiol.">
        <title>Genome analysis suggests that the soil oligotrophic bacterium Agromonas oligotrophica (Bradyrhizobium oligotrophicum) is a nitrogen-fixing symbiont of Aeschynomene indica.</title>
        <authorList>
            <person name="Okubo T."/>
            <person name="Fukushima S."/>
            <person name="Itakura M."/>
            <person name="Oshima K."/>
            <person name="Longtonglang A."/>
            <person name="Teaumroong N."/>
            <person name="Mitsui H."/>
            <person name="Hattori M."/>
            <person name="Hattori R."/>
            <person name="Hattori T."/>
            <person name="Minamisawa K."/>
        </authorList>
    </citation>
    <scope>NUCLEOTIDE SEQUENCE [LARGE SCALE GENOMIC DNA]</scope>
    <source>
        <strain evidence="1 2">S58</strain>
    </source>
</reference>
<sequence>MIVIGIKGLIGSGKTTAARYLIEQHGFVRGRFAGALKDMLRAYLAYRGCDPATIDRMVDGDLKGKPSRWLGGQTPRHAMEWLGGSGRDSMGEGFWIGAEADKLQANSPTRVVVEDVRHANEGVWIGEQGGVVVEVVRPGQQPQDHRTERAQAAVRADLAIMNYDGDLASTERQIDTVVRDLIAKGVGPGLPPMQTQPVR</sequence>
<keyword evidence="1" id="KW-0418">Kinase</keyword>
<dbReference type="HOGENOM" id="CLU_100964_0_0_5"/>
<evidence type="ECO:0000313" key="1">
    <source>
        <dbReference type="EMBL" id="BAM87669.1"/>
    </source>
</evidence>
<dbReference type="STRING" id="1245469.S58_16610"/>
<dbReference type="SUPFAM" id="SSF52540">
    <property type="entry name" value="P-loop containing nucleoside triphosphate hydrolases"/>
    <property type="match status" value="1"/>
</dbReference>
<dbReference type="OrthoDB" id="5401711at2"/>
<dbReference type="InterPro" id="IPR027417">
    <property type="entry name" value="P-loop_NTPase"/>
</dbReference>
<dbReference type="Proteomes" id="UP000011841">
    <property type="component" value="Chromosome"/>
</dbReference>
<organism evidence="1 2">
    <name type="scientific">Bradyrhizobium oligotrophicum S58</name>
    <dbReference type="NCBI Taxonomy" id="1245469"/>
    <lineage>
        <taxon>Bacteria</taxon>
        <taxon>Pseudomonadati</taxon>
        <taxon>Pseudomonadota</taxon>
        <taxon>Alphaproteobacteria</taxon>
        <taxon>Hyphomicrobiales</taxon>
        <taxon>Nitrobacteraceae</taxon>
        <taxon>Bradyrhizobium</taxon>
    </lineage>
</organism>
<dbReference type="AlphaFoldDB" id="M4Z3M9"/>
<dbReference type="PATRIC" id="fig|1245469.3.peg.1693"/>
<keyword evidence="1" id="KW-0808">Transferase</keyword>
<gene>
    <name evidence="1" type="ORF">S58_16610</name>
</gene>
<dbReference type="EMBL" id="AP012603">
    <property type="protein sequence ID" value="BAM87669.1"/>
    <property type="molecule type" value="Genomic_DNA"/>
</dbReference>